<dbReference type="AlphaFoldDB" id="B6XFW7"/>
<accession>B6XFW7</accession>
<gene>
    <name evidence="1" type="primary">ubiK</name>
    <name evidence="2" type="ORF">PROVALCAL_02252</name>
</gene>
<comment type="caution">
    <text evidence="2">The sequence shown here is derived from an EMBL/GenBank/DDBJ whole genome shotgun (WGS) entry which is preliminary data.</text>
</comment>
<protein>
    <recommendedName>
        <fullName evidence="1">Ubiquinone biosynthesis accessory factor UbiK</fullName>
    </recommendedName>
</protein>
<comment type="similarity">
    <text evidence="1">Belongs to the UbiK family.</text>
</comment>
<dbReference type="NCBIfam" id="NF047835">
    <property type="entry name" value="UbiqAccUbiK"/>
    <property type="match status" value="1"/>
</dbReference>
<dbReference type="InterPro" id="IPR007475">
    <property type="entry name" value="UbiK"/>
</dbReference>
<sequence>MKQHVSIIIEEGGLFITLQVLHYPTLFILKLKDPRMLDPKKIEQVARQIQGALPKGVRDLGEDFDKKLRSLLQSQLGKLDLVSREEFDIQTQVLLRTREKLMKMEQRVSALEARFSDEKVIEEKQED</sequence>
<proteinExistence type="inferred from homology"/>
<evidence type="ECO:0000313" key="3">
    <source>
        <dbReference type="Proteomes" id="UP000003729"/>
    </source>
</evidence>
<comment type="function">
    <text evidence="1">Required for efficient ubiquinone (coenzyme Q) biosynthesis. UbiK is probably an accessory factor of Ubi enzymes and facilitates ubiquinone biosynthesis by acting as an assembly factor, a targeting factor, or both.</text>
</comment>
<dbReference type="PANTHER" id="PTHR38040">
    <property type="entry name" value="UBIQUINONE BIOSYNTHESIS ACCESSORY FACTOR UBIK"/>
    <property type="match status" value="1"/>
</dbReference>
<dbReference type="Proteomes" id="UP000003729">
    <property type="component" value="Unassembled WGS sequence"/>
</dbReference>
<dbReference type="HAMAP" id="MF_02216">
    <property type="entry name" value="UbiK"/>
    <property type="match status" value="1"/>
</dbReference>
<keyword evidence="1" id="KW-0831">Ubiquinone biosynthesis</keyword>
<comment type="subcellular location">
    <subcellularLocation>
        <location evidence="1">Cytoplasm</location>
    </subcellularLocation>
</comment>
<dbReference type="EMBL" id="ABXW01000047">
    <property type="protein sequence ID" value="EEB45876.1"/>
    <property type="molecule type" value="Genomic_DNA"/>
</dbReference>
<dbReference type="eggNOG" id="COG2960">
    <property type="taxonomic scope" value="Bacteria"/>
</dbReference>
<comment type="pathway">
    <text evidence="1">Cofactor biosynthesis; ubiquinone biosynthesis.</text>
</comment>
<dbReference type="GO" id="GO:0005829">
    <property type="term" value="C:cytosol"/>
    <property type="evidence" value="ECO:0007669"/>
    <property type="project" value="TreeGrafter"/>
</dbReference>
<dbReference type="UniPathway" id="UPA00232"/>
<name>B6XFW7_9GAMM</name>
<reference evidence="2 3" key="2">
    <citation type="submission" date="2008-10" db="EMBL/GenBank/DDBJ databases">
        <authorList>
            <person name="Fulton L."/>
            <person name="Clifton S."/>
            <person name="Fulton B."/>
            <person name="Xu J."/>
            <person name="Minx P."/>
            <person name="Pepin K.H."/>
            <person name="Johnson M."/>
            <person name="Bhonagiri V."/>
            <person name="Nash W.E."/>
            <person name="Mardis E.R."/>
            <person name="Wilson R.K."/>
        </authorList>
    </citation>
    <scope>NUCLEOTIDE SEQUENCE [LARGE SCALE GENOMIC DNA]</scope>
    <source>
        <strain evidence="2 3">DSM 30120</strain>
    </source>
</reference>
<dbReference type="Pfam" id="PF04380">
    <property type="entry name" value="BMFP"/>
    <property type="match status" value="1"/>
</dbReference>
<evidence type="ECO:0000313" key="2">
    <source>
        <dbReference type="EMBL" id="EEB45876.1"/>
    </source>
</evidence>
<organism evidence="2 3">
    <name type="scientific">Providencia alcalifaciens DSM 30120</name>
    <dbReference type="NCBI Taxonomy" id="520999"/>
    <lineage>
        <taxon>Bacteria</taxon>
        <taxon>Pseudomonadati</taxon>
        <taxon>Pseudomonadota</taxon>
        <taxon>Gammaproteobacteria</taxon>
        <taxon>Enterobacterales</taxon>
        <taxon>Morganellaceae</taxon>
        <taxon>Providencia</taxon>
    </lineage>
</organism>
<reference evidence="2 3" key="1">
    <citation type="submission" date="2008-10" db="EMBL/GenBank/DDBJ databases">
        <title>Draft genome sequence of Providencia alcalifaciens (DSM 30120).</title>
        <authorList>
            <person name="Sudarsanam P."/>
            <person name="Ley R."/>
            <person name="Guruge J."/>
            <person name="Turnbaugh P.J."/>
            <person name="Mahowald M."/>
            <person name="Liep D."/>
            <person name="Gordon J."/>
        </authorList>
    </citation>
    <scope>NUCLEOTIDE SEQUENCE [LARGE SCALE GENOMIC DNA]</scope>
    <source>
        <strain evidence="2 3">DSM 30120</strain>
    </source>
</reference>
<dbReference type="GO" id="GO:0006744">
    <property type="term" value="P:ubiquinone biosynthetic process"/>
    <property type="evidence" value="ECO:0007669"/>
    <property type="project" value="UniProtKB-UniRule"/>
</dbReference>
<evidence type="ECO:0000256" key="1">
    <source>
        <dbReference type="HAMAP-Rule" id="MF_02216"/>
    </source>
</evidence>
<keyword evidence="1" id="KW-0963">Cytoplasm</keyword>
<dbReference type="PANTHER" id="PTHR38040:SF1">
    <property type="entry name" value="UBIQUINONE BIOSYNTHESIS ACCESSORY FACTOR UBIK"/>
    <property type="match status" value="1"/>
</dbReference>